<evidence type="ECO:0000259" key="1">
    <source>
        <dbReference type="Pfam" id="PF13860"/>
    </source>
</evidence>
<comment type="caution">
    <text evidence="2">The sequence shown here is derived from an EMBL/GenBank/DDBJ whole genome shotgun (WGS) entry which is preliminary data.</text>
</comment>
<reference evidence="2" key="1">
    <citation type="submission" date="2019-03" db="EMBL/GenBank/DDBJ databases">
        <title>Lake Tanganyika Metagenome-Assembled Genomes (MAGs).</title>
        <authorList>
            <person name="Tran P."/>
        </authorList>
    </citation>
    <scope>NUCLEOTIDE SEQUENCE</scope>
    <source>
        <strain evidence="2">M_DeepCast_400m_m2_100</strain>
    </source>
</reference>
<feature type="domain" description="FlgD/Vpr Ig-like" evidence="1">
    <location>
        <begin position="150"/>
        <end position="214"/>
    </location>
</feature>
<dbReference type="InterPro" id="IPR026444">
    <property type="entry name" value="Secre_tail"/>
</dbReference>
<gene>
    <name evidence="2" type="ORF">FJY75_02965</name>
</gene>
<evidence type="ECO:0000313" key="2">
    <source>
        <dbReference type="EMBL" id="MBM3316792.1"/>
    </source>
</evidence>
<sequence>MENCTLHGNGVGGTFGQAGNLGCEPLEEYNAIAVTHSILSGATAGLGVDCTMNPSLVDVSCSNVWGNAGGDAVCGVGTGNFSLDPLFCNAAEGNFHLELSSPCAPGNHPDGAGACGGALIGARSEGCEASVDGTPSRDGTLWLGNAPNPFARGTEISFRLPQAAHARLEIFDPSGRRVALLHDGPLGAGEHRVGWDGTRGDGARAASGVYFYRLRAGGAAEGMRLLMLD</sequence>
<dbReference type="EMBL" id="VGIY01000042">
    <property type="protein sequence ID" value="MBM3316792.1"/>
    <property type="molecule type" value="Genomic_DNA"/>
</dbReference>
<dbReference type="Pfam" id="PF13860">
    <property type="entry name" value="FlgD_ig"/>
    <property type="match status" value="1"/>
</dbReference>
<dbReference type="AlphaFoldDB" id="A0A937X9P9"/>
<accession>A0A937X9P9</accession>
<organism evidence="2 3">
    <name type="scientific">Eiseniibacteriota bacterium</name>
    <dbReference type="NCBI Taxonomy" id="2212470"/>
    <lineage>
        <taxon>Bacteria</taxon>
        <taxon>Candidatus Eiseniibacteriota</taxon>
    </lineage>
</organism>
<proteinExistence type="predicted"/>
<dbReference type="Proteomes" id="UP000748308">
    <property type="component" value="Unassembled WGS sequence"/>
</dbReference>
<dbReference type="NCBIfam" id="TIGR04183">
    <property type="entry name" value="Por_Secre_tail"/>
    <property type="match status" value="1"/>
</dbReference>
<dbReference type="Gene3D" id="2.60.40.4070">
    <property type="match status" value="1"/>
</dbReference>
<evidence type="ECO:0000313" key="3">
    <source>
        <dbReference type="Proteomes" id="UP000748308"/>
    </source>
</evidence>
<name>A0A937X9P9_UNCEI</name>
<dbReference type="InterPro" id="IPR025965">
    <property type="entry name" value="FlgD/Vpr_Ig-like"/>
</dbReference>
<protein>
    <submittedName>
        <fullName evidence="2">T9SS type A sorting domain-containing protein</fullName>
    </submittedName>
</protein>